<dbReference type="Gene3D" id="3.40.1460.10">
    <property type="entry name" value="Nuclease A inhibitor-like"/>
    <property type="match status" value="1"/>
</dbReference>
<name>A0A2W4W308_9CYAN</name>
<accession>A0A2W4W308</accession>
<proteinExistence type="predicted"/>
<dbReference type="EMBL" id="QBMN01000088">
    <property type="protein sequence ID" value="PZO39463.1"/>
    <property type="molecule type" value="Genomic_DNA"/>
</dbReference>
<evidence type="ECO:0000313" key="1">
    <source>
        <dbReference type="EMBL" id="PZO39463.1"/>
    </source>
</evidence>
<dbReference type="AlphaFoldDB" id="A0A2W4W308"/>
<dbReference type="InterPro" id="IPR036587">
    <property type="entry name" value="NucleaseA_inhib-like_sf"/>
</dbReference>
<reference evidence="2" key="1">
    <citation type="submission" date="2018-04" db="EMBL/GenBank/DDBJ databases">
        <authorList>
            <person name="Cornet L."/>
        </authorList>
    </citation>
    <scope>NUCLEOTIDE SEQUENCE [LARGE SCALE GENOMIC DNA]</scope>
</reference>
<reference evidence="1 2" key="2">
    <citation type="submission" date="2018-06" db="EMBL/GenBank/DDBJ databases">
        <title>Metagenomic assembly of (sub)arctic Cyanobacteria and their associated microbiome from non-axenic cultures.</title>
        <authorList>
            <person name="Baurain D."/>
        </authorList>
    </citation>
    <scope>NUCLEOTIDE SEQUENCE [LARGE SCALE GENOMIC DNA]</scope>
    <source>
        <strain evidence="1">ULC041bin1</strain>
    </source>
</reference>
<dbReference type="InterPro" id="IPR012489">
    <property type="entry name" value="NucleaseA_inhib-like"/>
</dbReference>
<gene>
    <name evidence="1" type="ORF">DCF17_13230</name>
</gene>
<dbReference type="SUPFAM" id="SSF82602">
    <property type="entry name" value="Nuclease A inhibitor (NuiA)"/>
    <property type="match status" value="1"/>
</dbReference>
<protein>
    <submittedName>
        <fullName evidence="1">Sugar-non-specific nuclease inhibitor NuiA-like protein</fullName>
    </submittedName>
</protein>
<dbReference type="Proteomes" id="UP000249081">
    <property type="component" value="Unassembled WGS sequence"/>
</dbReference>
<organism evidence="1 2">
    <name type="scientific">Shackletoniella antarctica</name>
    <dbReference type="NCBI Taxonomy" id="268115"/>
    <lineage>
        <taxon>Bacteria</taxon>
        <taxon>Bacillati</taxon>
        <taxon>Cyanobacteriota</taxon>
        <taxon>Cyanophyceae</taxon>
        <taxon>Oculatellales</taxon>
        <taxon>Oculatellaceae</taxon>
        <taxon>Shackletoniella</taxon>
    </lineage>
</organism>
<evidence type="ECO:0000313" key="2">
    <source>
        <dbReference type="Proteomes" id="UP000249081"/>
    </source>
</evidence>
<comment type="caution">
    <text evidence="1">The sequence shown here is derived from an EMBL/GenBank/DDBJ whole genome shotgun (WGS) entry which is preliminary data.</text>
</comment>
<dbReference type="Pfam" id="PF07924">
    <property type="entry name" value="NuiA"/>
    <property type="match status" value="1"/>
</dbReference>
<sequence length="137" mass="15074">MEIKPEHYELTIALSALEGALGGLWYPSESDALVSLVIYADPLPNTEALAQKLGAGDDSLQIQPAEDFFRPVLNNPYWASEQGGHLAQKYANLRDVLETHLEDLHSIRVGRVNVTLYLLGRHSSGCYLGVCTHVVET</sequence>